<evidence type="ECO:0000313" key="1">
    <source>
        <dbReference type="EMBL" id="KAF6746511.1"/>
    </source>
</evidence>
<accession>A0A8H6LZ86</accession>
<organism evidence="1 2">
    <name type="scientific">Ephemerocybe angulata</name>
    <dbReference type="NCBI Taxonomy" id="980116"/>
    <lineage>
        <taxon>Eukaryota</taxon>
        <taxon>Fungi</taxon>
        <taxon>Dikarya</taxon>
        <taxon>Basidiomycota</taxon>
        <taxon>Agaricomycotina</taxon>
        <taxon>Agaricomycetes</taxon>
        <taxon>Agaricomycetidae</taxon>
        <taxon>Agaricales</taxon>
        <taxon>Agaricineae</taxon>
        <taxon>Psathyrellaceae</taxon>
        <taxon>Ephemerocybe</taxon>
    </lineage>
</organism>
<evidence type="ECO:0000313" key="2">
    <source>
        <dbReference type="Proteomes" id="UP000521943"/>
    </source>
</evidence>
<sequence length="544" mass="59585">MPDLLLPGRAPELPDIELVESHPRVLHKPHGPIYVLKGHQDKAWMDSLLEHVGPKKCPHNKEDALAHGYLAVKAGDAPVFLWRNMDGSQAPEDDKIVLWTRPKSSVPKGHIVFSRNVVDRILGDPSEMSASKATVDKNTGAYQGGVAFERNAAATSVSSSNRCYPLSTSYQANHHMNAPHKSRKTLGLPLSGHAALVKDILKVGAVSGMSGLESGPEGLDELLKERADYLNVPHVGDPGNTAFPTFQLNIAAAADADDASELANSLGTFGGAHVDSGDSAGCVTAMTCLTPPHPDVDEDVFFVQDFGIAIILEELSTVYFCGLHFHGGSQPRYVSGLRKDRTLYIRLTLIAYAPSTFFDTPSSEAFVAVPSKEKVAKIFSEMKDWCSQLPFQRDPSAQATYTTDGEASMELGMSFNHFARSLLQWNAYAISQFTRRKLPRINRDKFLSCLSFVENGRREEASKWDMGPGWSEEDTKTGTEYEQDLDTLGDEELLLLYNSDSLSPYLWVVARRCARQSEAIYEGILARSIGSAWALTGVHPAFSL</sequence>
<dbReference type="Proteomes" id="UP000521943">
    <property type="component" value="Unassembled WGS sequence"/>
</dbReference>
<keyword evidence="2" id="KW-1185">Reference proteome</keyword>
<protein>
    <submittedName>
        <fullName evidence="1">Uncharacterized protein</fullName>
    </submittedName>
</protein>
<reference evidence="1 2" key="1">
    <citation type="submission" date="2020-07" db="EMBL/GenBank/DDBJ databases">
        <title>Comparative genomics of pyrophilous fungi reveals a link between fire events and developmental genes.</title>
        <authorList>
            <consortium name="DOE Joint Genome Institute"/>
            <person name="Steindorff A.S."/>
            <person name="Carver A."/>
            <person name="Calhoun S."/>
            <person name="Stillman K."/>
            <person name="Liu H."/>
            <person name="Lipzen A."/>
            <person name="Pangilinan J."/>
            <person name="Labutti K."/>
            <person name="Bruns T.D."/>
            <person name="Grigoriev I.V."/>
        </authorList>
    </citation>
    <scope>NUCLEOTIDE SEQUENCE [LARGE SCALE GENOMIC DNA]</scope>
    <source>
        <strain evidence="1 2">CBS 144469</strain>
    </source>
</reference>
<comment type="caution">
    <text evidence="1">The sequence shown here is derived from an EMBL/GenBank/DDBJ whole genome shotgun (WGS) entry which is preliminary data.</text>
</comment>
<dbReference type="EMBL" id="JACGCI010000092">
    <property type="protein sequence ID" value="KAF6746511.1"/>
    <property type="molecule type" value="Genomic_DNA"/>
</dbReference>
<gene>
    <name evidence="1" type="ORF">DFP72DRAFT_1076355</name>
</gene>
<dbReference type="AlphaFoldDB" id="A0A8H6LZ86"/>
<proteinExistence type="predicted"/>
<name>A0A8H6LZ86_9AGAR</name>
<dbReference type="OrthoDB" id="3061143at2759"/>